<proteinExistence type="predicted"/>
<dbReference type="Proteomes" id="UP001301152">
    <property type="component" value="Unassembled WGS sequence"/>
</dbReference>
<reference evidence="1 2" key="1">
    <citation type="submission" date="2022-11" db="EMBL/GenBank/DDBJ databases">
        <title>Genome sequencing of Acetobacter type strain.</title>
        <authorList>
            <person name="Heo J."/>
            <person name="Lee D."/>
            <person name="Han B.-H."/>
            <person name="Hong S.-B."/>
            <person name="Kwon S.-W."/>
        </authorList>
    </citation>
    <scope>NUCLEOTIDE SEQUENCE [LARGE SCALE GENOMIC DNA]</scope>
    <source>
        <strain evidence="1 2">KACC 21253</strain>
    </source>
</reference>
<organism evidence="1 2">
    <name type="scientific">Acetobacter thailandicus</name>
    <dbReference type="NCBI Taxonomy" id="1502842"/>
    <lineage>
        <taxon>Bacteria</taxon>
        <taxon>Pseudomonadati</taxon>
        <taxon>Pseudomonadota</taxon>
        <taxon>Alphaproteobacteria</taxon>
        <taxon>Acetobacterales</taxon>
        <taxon>Acetobacteraceae</taxon>
        <taxon>Acetobacter</taxon>
    </lineage>
</organism>
<evidence type="ECO:0000313" key="2">
    <source>
        <dbReference type="Proteomes" id="UP001301152"/>
    </source>
</evidence>
<accession>A0ABT3QFW4</accession>
<gene>
    <name evidence="1" type="ORF">OQ497_09420</name>
</gene>
<keyword evidence="2" id="KW-1185">Reference proteome</keyword>
<dbReference type="EMBL" id="JAPIUZ010000004">
    <property type="protein sequence ID" value="MCX2564178.1"/>
    <property type="molecule type" value="Genomic_DNA"/>
</dbReference>
<protein>
    <submittedName>
        <fullName evidence="1">Uncharacterized protein</fullName>
    </submittedName>
</protein>
<name>A0ABT3QFW4_9PROT</name>
<evidence type="ECO:0000313" key="1">
    <source>
        <dbReference type="EMBL" id="MCX2564178.1"/>
    </source>
</evidence>
<comment type="caution">
    <text evidence="1">The sequence shown here is derived from an EMBL/GenBank/DDBJ whole genome shotgun (WGS) entry which is preliminary data.</text>
</comment>
<dbReference type="RefSeq" id="WP_173559895.1">
    <property type="nucleotide sequence ID" value="NZ_JAERKX010000002.1"/>
</dbReference>
<sequence>MPGKAAICLTDAHTPQLATKFLRFFSRFCEYLYKDDANLLVFVLSCSGVAVSYASVDARKLFQRVYVVQFMVSFIKMMPEPALPFGKLSVFQYLEKVKPVSMFQDQDR</sequence>